<feature type="transmembrane region" description="Helical" evidence="1">
    <location>
        <begin position="225"/>
        <end position="247"/>
    </location>
</feature>
<feature type="transmembrane region" description="Helical" evidence="1">
    <location>
        <begin position="158"/>
        <end position="177"/>
    </location>
</feature>
<feature type="transmembrane region" description="Helical" evidence="1">
    <location>
        <begin position="130"/>
        <end position="152"/>
    </location>
</feature>
<organism evidence="2 3">
    <name type="scientific">Metabacillus endolithicus</name>
    <dbReference type="NCBI Taxonomy" id="1535204"/>
    <lineage>
        <taxon>Bacteria</taxon>
        <taxon>Bacillati</taxon>
        <taxon>Bacillota</taxon>
        <taxon>Bacilli</taxon>
        <taxon>Bacillales</taxon>
        <taxon>Bacillaceae</taxon>
        <taxon>Metabacillus</taxon>
    </lineage>
</organism>
<feature type="transmembrane region" description="Helical" evidence="1">
    <location>
        <begin position="268"/>
        <end position="289"/>
    </location>
</feature>
<reference evidence="3" key="1">
    <citation type="journal article" date="2019" name="Int. J. Syst. Evol. Microbiol.">
        <title>The Global Catalogue of Microorganisms (GCM) 10K type strain sequencing project: providing services to taxonomists for standard genome sequencing and annotation.</title>
        <authorList>
            <consortium name="The Broad Institute Genomics Platform"/>
            <consortium name="The Broad Institute Genome Sequencing Center for Infectious Disease"/>
            <person name="Wu L."/>
            <person name="Ma J."/>
        </authorList>
    </citation>
    <scope>NUCLEOTIDE SEQUENCE [LARGE SCALE GENOMIC DNA]</scope>
    <source>
        <strain evidence="3">CGMCC 1.15474</strain>
    </source>
</reference>
<evidence type="ECO:0000313" key="3">
    <source>
        <dbReference type="Proteomes" id="UP001597318"/>
    </source>
</evidence>
<keyword evidence="1" id="KW-0812">Transmembrane</keyword>
<evidence type="ECO:0000256" key="1">
    <source>
        <dbReference type="SAM" id="Phobius"/>
    </source>
</evidence>
<accession>A0ABW5BWS1</accession>
<sequence>MKFIDSLFFLIRQPKIVLIPILLDVLLTLLITTGALWGFTIFDSLEFTIGNPIQPFQPTGTYPIWIPQISDLKVPAGFIHSTLDYNVALSLIITTAFFVIKSFLIGAYLGSLKSALTKEKTMIIHEGRSYFKRFFLLHILFAIIMVVVIILGSFIGPFVIILFLLTIPYILTPYVVVLEDCDITEALGESKNLVRQHFWFLLRFALLLIFITFLLTLSLQTLPKSVIYITLLIVYPFIGSAAILTVMGRLYERDEEEEPKEIKDKIKLPFLLACYFVLFSLPFLGANLAKGEYLMFLDFSEKQTFGGLSYRSANGYILDNTFPTYEWHNDEKIKIKLSLPSLENEPEKISGTGTVSIVTSANGGEHEIKNVDFIYTLHKSIINDTIYYRNSQQESISLLNWESDIPQPAVTMMVNNDGNDVFFYLSEFSHPQDGAFGFQQTETYFDVNETGEIFLPIRNDTIMYSYPYYWFSTEWTKEKVSSFFDSKNNYSAYHLNDPGFQIASLIREGSYQTIIRIAPNLTEQNIQHNLDEWKTRWEGFFEDQYGNLTLSEYLMYTSKSATYEGFESHAITENGKEYYERNISFPTAQLKVRYSVNEDGQFEELYIIEE</sequence>
<dbReference type="EMBL" id="JBHUIK010000002">
    <property type="protein sequence ID" value="MFD2214051.1"/>
    <property type="molecule type" value="Genomic_DNA"/>
</dbReference>
<name>A0ABW5BWS1_9BACI</name>
<feature type="transmembrane region" description="Helical" evidence="1">
    <location>
        <begin position="21"/>
        <end position="42"/>
    </location>
</feature>
<dbReference type="Proteomes" id="UP001597318">
    <property type="component" value="Unassembled WGS sequence"/>
</dbReference>
<evidence type="ECO:0008006" key="4">
    <source>
        <dbReference type="Google" id="ProtNLM"/>
    </source>
</evidence>
<protein>
    <recommendedName>
        <fullName evidence="4">DUF975 family protein</fullName>
    </recommendedName>
</protein>
<keyword evidence="3" id="KW-1185">Reference proteome</keyword>
<dbReference type="RefSeq" id="WP_247344347.1">
    <property type="nucleotide sequence ID" value="NZ_CP095550.1"/>
</dbReference>
<feature type="transmembrane region" description="Helical" evidence="1">
    <location>
        <begin position="198"/>
        <end position="219"/>
    </location>
</feature>
<keyword evidence="1" id="KW-0472">Membrane</keyword>
<gene>
    <name evidence="2" type="ORF">ACFSKK_10200</name>
</gene>
<evidence type="ECO:0000313" key="2">
    <source>
        <dbReference type="EMBL" id="MFD2214051.1"/>
    </source>
</evidence>
<feature type="transmembrane region" description="Helical" evidence="1">
    <location>
        <begin position="87"/>
        <end position="109"/>
    </location>
</feature>
<proteinExistence type="predicted"/>
<comment type="caution">
    <text evidence="2">The sequence shown here is derived from an EMBL/GenBank/DDBJ whole genome shotgun (WGS) entry which is preliminary data.</text>
</comment>
<keyword evidence="1" id="KW-1133">Transmembrane helix</keyword>